<dbReference type="Pfam" id="PF12937">
    <property type="entry name" value="F-box-like"/>
    <property type="match status" value="1"/>
</dbReference>
<dbReference type="PANTHER" id="PTHR24198:SF165">
    <property type="entry name" value="ANKYRIN REPEAT-CONTAINING PROTEIN-RELATED"/>
    <property type="match status" value="1"/>
</dbReference>
<keyword evidence="2 3" id="KW-0040">ANK repeat</keyword>
<dbReference type="InterPro" id="IPR001810">
    <property type="entry name" value="F-box_dom"/>
</dbReference>
<dbReference type="InterPro" id="IPR036047">
    <property type="entry name" value="F-box-like_dom_sf"/>
</dbReference>
<feature type="domain" description="F-box" evidence="4">
    <location>
        <begin position="8"/>
        <end position="52"/>
    </location>
</feature>
<dbReference type="SMART" id="SM00256">
    <property type="entry name" value="FBOX"/>
    <property type="match status" value="1"/>
</dbReference>
<dbReference type="Proteomes" id="UP001610432">
    <property type="component" value="Unassembled WGS sequence"/>
</dbReference>
<dbReference type="Gene3D" id="1.25.40.20">
    <property type="entry name" value="Ankyrin repeat-containing domain"/>
    <property type="match status" value="4"/>
</dbReference>
<comment type="caution">
    <text evidence="5">The sequence shown here is derived from an EMBL/GenBank/DDBJ whole genome shotgun (WGS) entry which is preliminary data.</text>
</comment>
<dbReference type="SMART" id="SM00248">
    <property type="entry name" value="ANK"/>
    <property type="match status" value="14"/>
</dbReference>
<reference evidence="5 6" key="1">
    <citation type="submission" date="2024-07" db="EMBL/GenBank/DDBJ databases">
        <title>Section-level genome sequencing and comparative genomics of Aspergillus sections Usti and Cavernicolus.</title>
        <authorList>
            <consortium name="Lawrence Berkeley National Laboratory"/>
            <person name="Nybo J.L."/>
            <person name="Vesth T.C."/>
            <person name="Theobald S."/>
            <person name="Frisvad J.C."/>
            <person name="Larsen T.O."/>
            <person name="Kjaerboelling I."/>
            <person name="Rothschild-Mancinelli K."/>
            <person name="Lyhne E.K."/>
            <person name="Kogle M.E."/>
            <person name="Barry K."/>
            <person name="Clum A."/>
            <person name="Na H."/>
            <person name="Ledsgaard L."/>
            <person name="Lin J."/>
            <person name="Lipzen A."/>
            <person name="Kuo A."/>
            <person name="Riley R."/>
            <person name="Mondo S."/>
            <person name="Labutti K."/>
            <person name="Haridas S."/>
            <person name="Pangalinan J."/>
            <person name="Salamov A.A."/>
            <person name="Simmons B.A."/>
            <person name="Magnuson J.K."/>
            <person name="Chen J."/>
            <person name="Drula E."/>
            <person name="Henrissat B."/>
            <person name="Wiebenga A."/>
            <person name="Lubbers R.J."/>
            <person name="Gomes A.C."/>
            <person name="Macurrencykelacurrency M.R."/>
            <person name="Stajich J."/>
            <person name="Grigoriev I.V."/>
            <person name="Mortensen U.H."/>
            <person name="De Vries R.P."/>
            <person name="Baker S.E."/>
            <person name="Andersen M.R."/>
        </authorList>
    </citation>
    <scope>NUCLEOTIDE SEQUENCE [LARGE SCALE GENOMIC DNA]</scope>
    <source>
        <strain evidence="5 6">CBS 449.75</strain>
    </source>
</reference>
<gene>
    <name evidence="5" type="ORF">BJX67DRAFT_242195</name>
</gene>
<feature type="repeat" description="ANK" evidence="3">
    <location>
        <begin position="95"/>
        <end position="127"/>
    </location>
</feature>
<keyword evidence="1" id="KW-0677">Repeat</keyword>
<dbReference type="PROSITE" id="PS50088">
    <property type="entry name" value="ANK_REPEAT"/>
    <property type="match status" value="9"/>
</dbReference>
<protein>
    <submittedName>
        <fullName evidence="5">Ankyrin repeat-containing domain protein</fullName>
    </submittedName>
</protein>
<dbReference type="Pfam" id="PF12796">
    <property type="entry name" value="Ank_2"/>
    <property type="match status" value="4"/>
</dbReference>
<evidence type="ECO:0000256" key="3">
    <source>
        <dbReference type="PROSITE-ProRule" id="PRU00023"/>
    </source>
</evidence>
<accession>A0ABR4M166</accession>
<feature type="repeat" description="ANK" evidence="3">
    <location>
        <begin position="63"/>
        <end position="95"/>
    </location>
</feature>
<name>A0ABR4M166_9EURO</name>
<dbReference type="SUPFAM" id="SSF81383">
    <property type="entry name" value="F-box domain"/>
    <property type="match status" value="1"/>
</dbReference>
<feature type="repeat" description="ANK" evidence="3">
    <location>
        <begin position="367"/>
        <end position="399"/>
    </location>
</feature>
<evidence type="ECO:0000313" key="6">
    <source>
        <dbReference type="Proteomes" id="UP001610432"/>
    </source>
</evidence>
<feature type="repeat" description="ANK" evidence="3">
    <location>
        <begin position="400"/>
        <end position="432"/>
    </location>
</feature>
<dbReference type="SUPFAM" id="SSF48403">
    <property type="entry name" value="Ankyrin repeat"/>
    <property type="match status" value="2"/>
</dbReference>
<feature type="repeat" description="ANK" evidence="3">
    <location>
        <begin position="433"/>
        <end position="465"/>
    </location>
</feature>
<dbReference type="InterPro" id="IPR002110">
    <property type="entry name" value="Ankyrin_rpt"/>
</dbReference>
<proteinExistence type="predicted"/>
<organism evidence="5 6">
    <name type="scientific">Aspergillus lucknowensis</name>
    <dbReference type="NCBI Taxonomy" id="176173"/>
    <lineage>
        <taxon>Eukaryota</taxon>
        <taxon>Fungi</taxon>
        <taxon>Dikarya</taxon>
        <taxon>Ascomycota</taxon>
        <taxon>Pezizomycotina</taxon>
        <taxon>Eurotiomycetes</taxon>
        <taxon>Eurotiomycetidae</taxon>
        <taxon>Eurotiales</taxon>
        <taxon>Aspergillaceae</taxon>
        <taxon>Aspergillus</taxon>
        <taxon>Aspergillus subgen. Nidulantes</taxon>
    </lineage>
</organism>
<dbReference type="PROSITE" id="PS50181">
    <property type="entry name" value="FBOX"/>
    <property type="match status" value="1"/>
</dbReference>
<dbReference type="EMBL" id="JBFXLQ010000005">
    <property type="protein sequence ID" value="KAL2870556.1"/>
    <property type="molecule type" value="Genomic_DNA"/>
</dbReference>
<sequence length="739" mass="80617">MPSAYSPRLSLVRLPTEILLSIAEYLQIKALNSLMQTCRHLANLLNWEFYRLAAAFTFIDRFRRRSPLTWAAENGRLSVIRKLVDAGAEVSKLLDGFSALHYAVGGGHTDVVRLLIDAGADTSQTARDEEFPLVIAARHGHEGVLRLLLNVTNANTSSGQLQYKRALCRAVYFGHLHIVRFMLEYAGVKPKDSSAVNGLDGGSWLDLARDETLLYEAAKAGNCDMIRLLLRYGATVPPVHRRSNHPLIVATQNNHWEAIQLFIQAGTESKIALQKTSAHGRNEVAQFLLDSGADTHAAAKRFSSTMSPNQSGHSVTVRLFQKYGADINQPTSDGRTPLQIALEEFSPPEVIQTLLDSGADANKRGRGGLTALHTLVCLKRYDLFETFLAAGASLSTADDKGNTPLLLAVAVSNARAASIFLQCGADICTRDKFGRTPLHAAAANNSVAIVKMLLDAGADISATDDDGRIPLHFATLSSNTLVFKAILSKHEETEVDYLVRSRSGRTVLEMAAEGGHLSLVEMLIERGVEIAHGSQGYSPLHAAIANRHLEIAELLLAHGADPLILDHYGRTPIDWASDDGAVLNRLLRSCSDITYAPTEEAIQIATLKGNVVGFATGILNGQTWDYYKLAKCLVYLGDGDAARAVFTQAAKLGVNEDDLRYSMQCNACRKRLKDPGRSESMVLVCRNCHDLDLCNWGDGSPFVGFSSNAGFSVSRTDPADAENTQEWERQLHRLISLYS</sequence>
<feature type="repeat" description="ANK" evidence="3">
    <location>
        <begin position="535"/>
        <end position="567"/>
    </location>
</feature>
<feature type="repeat" description="ANK" evidence="3">
    <location>
        <begin position="503"/>
        <end position="535"/>
    </location>
</feature>
<dbReference type="PANTHER" id="PTHR24198">
    <property type="entry name" value="ANKYRIN REPEAT AND PROTEIN KINASE DOMAIN-CONTAINING PROTEIN"/>
    <property type="match status" value="1"/>
</dbReference>
<evidence type="ECO:0000256" key="1">
    <source>
        <dbReference type="ARBA" id="ARBA00022737"/>
    </source>
</evidence>
<keyword evidence="6" id="KW-1185">Reference proteome</keyword>
<dbReference type="InterPro" id="IPR036770">
    <property type="entry name" value="Ankyrin_rpt-contain_sf"/>
</dbReference>
<dbReference type="CDD" id="cd09917">
    <property type="entry name" value="F-box_SF"/>
    <property type="match status" value="1"/>
</dbReference>
<evidence type="ECO:0000256" key="2">
    <source>
        <dbReference type="ARBA" id="ARBA00023043"/>
    </source>
</evidence>
<feature type="repeat" description="ANK" evidence="3">
    <location>
        <begin position="333"/>
        <end position="366"/>
    </location>
</feature>
<evidence type="ECO:0000259" key="4">
    <source>
        <dbReference type="PROSITE" id="PS50181"/>
    </source>
</evidence>
<feature type="repeat" description="ANK" evidence="3">
    <location>
        <begin position="209"/>
        <end position="241"/>
    </location>
</feature>
<evidence type="ECO:0000313" key="5">
    <source>
        <dbReference type="EMBL" id="KAL2870556.1"/>
    </source>
</evidence>
<dbReference type="RefSeq" id="XP_070889535.1">
    <property type="nucleotide sequence ID" value="XM_071026114.1"/>
</dbReference>
<dbReference type="Pfam" id="PF00023">
    <property type="entry name" value="Ank"/>
    <property type="match status" value="1"/>
</dbReference>
<dbReference type="PRINTS" id="PR01415">
    <property type="entry name" value="ANKYRIN"/>
</dbReference>
<dbReference type="GeneID" id="98141186"/>
<dbReference type="PROSITE" id="PS50297">
    <property type="entry name" value="ANK_REP_REGION"/>
    <property type="match status" value="8"/>
</dbReference>